<gene>
    <name evidence="1" type="ORF">L1987_44170</name>
</gene>
<protein>
    <submittedName>
        <fullName evidence="1">Uncharacterized protein</fullName>
    </submittedName>
</protein>
<organism evidence="1 2">
    <name type="scientific">Smallanthus sonchifolius</name>
    <dbReference type="NCBI Taxonomy" id="185202"/>
    <lineage>
        <taxon>Eukaryota</taxon>
        <taxon>Viridiplantae</taxon>
        <taxon>Streptophyta</taxon>
        <taxon>Embryophyta</taxon>
        <taxon>Tracheophyta</taxon>
        <taxon>Spermatophyta</taxon>
        <taxon>Magnoliopsida</taxon>
        <taxon>eudicotyledons</taxon>
        <taxon>Gunneridae</taxon>
        <taxon>Pentapetalae</taxon>
        <taxon>asterids</taxon>
        <taxon>campanulids</taxon>
        <taxon>Asterales</taxon>
        <taxon>Asteraceae</taxon>
        <taxon>Asteroideae</taxon>
        <taxon>Heliantheae alliance</taxon>
        <taxon>Millerieae</taxon>
        <taxon>Smallanthus</taxon>
    </lineage>
</organism>
<keyword evidence="2" id="KW-1185">Reference proteome</keyword>
<dbReference type="Proteomes" id="UP001056120">
    <property type="component" value="Linkage Group LG14"/>
</dbReference>
<proteinExistence type="predicted"/>
<reference evidence="1 2" key="2">
    <citation type="journal article" date="2022" name="Mol. Ecol. Resour.">
        <title>The genomes of chicory, endive, great burdock and yacon provide insights into Asteraceae paleo-polyploidization history and plant inulin production.</title>
        <authorList>
            <person name="Fan W."/>
            <person name="Wang S."/>
            <person name="Wang H."/>
            <person name="Wang A."/>
            <person name="Jiang F."/>
            <person name="Liu H."/>
            <person name="Zhao H."/>
            <person name="Xu D."/>
            <person name="Zhang Y."/>
        </authorList>
    </citation>
    <scope>NUCLEOTIDE SEQUENCE [LARGE SCALE GENOMIC DNA]</scope>
    <source>
        <strain evidence="2">cv. Yunnan</strain>
        <tissue evidence="1">Leaves</tissue>
    </source>
</reference>
<sequence>MAAAPIIIKASSDLQPAINESETPKSPQTNVTIAQLPMSKPSPPAPLTPSSELSGKRKRLKPARFEFSSVNAEKKHSPSKDKAVQDHSRESSSLGKEKKSKGSNASARISQTMIRAREIQSTLGNEHPSFIKTMLRSHVTSCFWMGLPVPFCRSFLPKDDSLMVTEDENGEQCKLKFIAYKFGLSGGWRKFAIQHKLLEGDVLIFQLVESCKFKVYIVRANDSKEVDGAVNIINHDAHVEHTTSAMVKTIRALTNLAFESEDAKRYVEAKEEQSQNAPEMKILEAKLVELYESKRKIDGVVDELKEKAERCEIEFQKKVDAPW</sequence>
<evidence type="ECO:0000313" key="1">
    <source>
        <dbReference type="EMBL" id="KAI3785059.1"/>
    </source>
</evidence>
<name>A0ACB9GNP5_9ASTR</name>
<reference evidence="2" key="1">
    <citation type="journal article" date="2022" name="Mol. Ecol. Resour.">
        <title>The genomes of chicory, endive, great burdock and yacon provide insights into Asteraceae palaeo-polyploidization history and plant inulin production.</title>
        <authorList>
            <person name="Fan W."/>
            <person name="Wang S."/>
            <person name="Wang H."/>
            <person name="Wang A."/>
            <person name="Jiang F."/>
            <person name="Liu H."/>
            <person name="Zhao H."/>
            <person name="Xu D."/>
            <person name="Zhang Y."/>
        </authorList>
    </citation>
    <scope>NUCLEOTIDE SEQUENCE [LARGE SCALE GENOMIC DNA]</scope>
    <source>
        <strain evidence="2">cv. Yunnan</strain>
    </source>
</reference>
<evidence type="ECO:0000313" key="2">
    <source>
        <dbReference type="Proteomes" id="UP001056120"/>
    </source>
</evidence>
<dbReference type="EMBL" id="CM042031">
    <property type="protein sequence ID" value="KAI3785059.1"/>
    <property type="molecule type" value="Genomic_DNA"/>
</dbReference>
<accession>A0ACB9GNP5</accession>
<comment type="caution">
    <text evidence="1">The sequence shown here is derived from an EMBL/GenBank/DDBJ whole genome shotgun (WGS) entry which is preliminary data.</text>
</comment>